<dbReference type="SMART" id="SM00911">
    <property type="entry name" value="HWE_HK"/>
    <property type="match status" value="1"/>
</dbReference>
<dbReference type="InterPro" id="IPR011006">
    <property type="entry name" value="CheY-like_superfamily"/>
</dbReference>
<evidence type="ECO:0000313" key="22">
    <source>
        <dbReference type="EMBL" id="EKV28090.1"/>
    </source>
</evidence>
<dbReference type="GO" id="GO:0000160">
    <property type="term" value="P:phosphorelay signal transduction system"/>
    <property type="evidence" value="ECO:0007669"/>
    <property type="project" value="InterPro"/>
</dbReference>
<dbReference type="InterPro" id="IPR001610">
    <property type="entry name" value="PAC"/>
</dbReference>
<feature type="compositionally biased region" description="Low complexity" evidence="17">
    <location>
        <begin position="543"/>
        <end position="566"/>
    </location>
</feature>
<keyword evidence="12" id="KW-0067">ATP-binding</keyword>
<keyword evidence="8" id="KW-0808">Transferase</keyword>
<feature type="domain" description="PAC" evidence="21">
    <location>
        <begin position="294"/>
        <end position="345"/>
    </location>
</feature>
<gene>
    <name evidence="22" type="ORF">C882_1091</name>
</gene>
<evidence type="ECO:0000256" key="11">
    <source>
        <dbReference type="ARBA" id="ARBA00022777"/>
    </source>
</evidence>
<feature type="transmembrane region" description="Helical" evidence="18">
    <location>
        <begin position="59"/>
        <end position="80"/>
    </location>
</feature>
<keyword evidence="14" id="KW-0843">Virulence</keyword>
<evidence type="ECO:0000259" key="21">
    <source>
        <dbReference type="PROSITE" id="PS50113"/>
    </source>
</evidence>
<evidence type="ECO:0000256" key="3">
    <source>
        <dbReference type="ARBA" id="ARBA00022543"/>
    </source>
</evidence>
<dbReference type="PROSITE" id="PS50110">
    <property type="entry name" value="RESPONSE_REGULATORY"/>
    <property type="match status" value="1"/>
</dbReference>
<dbReference type="NCBIfam" id="TIGR00229">
    <property type="entry name" value="sensory_box"/>
    <property type="match status" value="1"/>
</dbReference>
<protein>
    <recommendedName>
        <fullName evidence="2">histidine kinase</fullName>
        <ecNumber evidence="2">2.7.13.3</ecNumber>
    </recommendedName>
</protein>
<dbReference type="PANTHER" id="PTHR41523">
    <property type="entry name" value="TWO-COMPONENT SYSTEM SENSOR PROTEIN"/>
    <property type="match status" value="1"/>
</dbReference>
<dbReference type="SMART" id="SM00091">
    <property type="entry name" value="PAS"/>
    <property type="match status" value="2"/>
</dbReference>
<evidence type="ECO:0000256" key="6">
    <source>
        <dbReference type="ARBA" id="ARBA00022630"/>
    </source>
</evidence>
<dbReference type="PROSITE" id="PS50112">
    <property type="entry name" value="PAS"/>
    <property type="match status" value="1"/>
</dbReference>
<dbReference type="GO" id="GO:0004673">
    <property type="term" value="F:protein histidine kinase activity"/>
    <property type="evidence" value="ECO:0007669"/>
    <property type="project" value="UniProtKB-EC"/>
</dbReference>
<evidence type="ECO:0000313" key="23">
    <source>
        <dbReference type="Proteomes" id="UP000009881"/>
    </source>
</evidence>
<comment type="catalytic activity">
    <reaction evidence="1">
        <text>ATP + protein L-histidine = ADP + protein N-phospho-L-histidine.</text>
        <dbReference type="EC" id="2.7.13.3"/>
    </reaction>
</comment>
<sequence length="714" mass="77228">MAAGTPSQPPASTTVDPHAEKSPAARALARRVGPLAGLPLVAGALAGGLAAAGGLELPAAIALTAAAGGGAVAVAAWVSVRRLAGLERDRMDSEERFRIFRREAGIGMFEWDLSQPYATGTPEYFAMMGMPRDKGTFTKEEWAEKVHPDDRARAGDAVEALVNKGRPYDIEFRSIMPDGSARWYANRAVLFRTREGKPARILGAMVDIDDLKRTEAQVRERERMFRRMADDAPVTVWLSDADGRLVFLSRSYYAYTGHDPDKPPDDIWLESIHPDDRPAVLAVWEHANRTREPFSIDLRARRHDGVWRWKLDTATPRFEEDRFVGYIGSVVDIAARKEAEERHELLMREVDHRAKNVLALVLSVLRVTRADSMEAYVAAVEGRVEAMARAHVLLAESRWYGARLQRLVEDELGSLRGGAARVEIEGPAVTILADAVQPMTIVLHELVTNAAKHGALSGGETGSLSVTWMRTPEGGLAVEWREAVGHPVAPPSRQGFGRMLIETLVARQLGGTITFTWAENGLHCRLDLSAALVSARAPDAEPDAVGGAEAAGGTASPSGSAVAAPDTAPPPAAPPRRRVLVVEDDVLVALGLEQMLEDLKYEVIGPAHGVEDALALLERERPDAALLDINLGGMLSTAVARRLRKKGVRFAYCTGYSDRGDTGVEAPTIIKPVSAGQLSKMLTALLRNPPPNRARPALPSPVAWTHGTGGPSRR</sequence>
<feature type="domain" description="PAC" evidence="21">
    <location>
        <begin position="168"/>
        <end position="220"/>
    </location>
</feature>
<name>K9GQ71_9PROT</name>
<dbReference type="eggNOG" id="COG3920">
    <property type="taxonomic scope" value="Bacteria"/>
</dbReference>
<keyword evidence="6" id="KW-0285">Flavoprotein</keyword>
<evidence type="ECO:0000256" key="8">
    <source>
        <dbReference type="ARBA" id="ARBA00022679"/>
    </source>
</evidence>
<dbReference type="Gene3D" id="3.30.450.20">
    <property type="entry name" value="PAS domain"/>
    <property type="match status" value="2"/>
</dbReference>
<dbReference type="Pfam" id="PF00072">
    <property type="entry name" value="Response_reg"/>
    <property type="match status" value="1"/>
</dbReference>
<dbReference type="eggNOG" id="COG0784">
    <property type="taxonomic scope" value="Bacteria"/>
</dbReference>
<keyword evidence="3" id="KW-0600">Photoreceptor protein</keyword>
<dbReference type="InterPro" id="IPR001789">
    <property type="entry name" value="Sig_transdc_resp-reg_receiver"/>
</dbReference>
<dbReference type="Pfam" id="PF07536">
    <property type="entry name" value="HWE_HK"/>
    <property type="match status" value="1"/>
</dbReference>
<keyword evidence="10" id="KW-0547">Nucleotide-binding</keyword>
<evidence type="ECO:0000256" key="5">
    <source>
        <dbReference type="ARBA" id="ARBA00022606"/>
    </source>
</evidence>
<keyword evidence="15" id="KW-0675">Receptor</keyword>
<keyword evidence="18" id="KW-0812">Transmembrane</keyword>
<accession>K9GQ71</accession>
<dbReference type="EC" id="2.7.13.3" evidence="2"/>
<evidence type="ECO:0000256" key="7">
    <source>
        <dbReference type="ARBA" id="ARBA00022643"/>
    </source>
</evidence>
<dbReference type="InterPro" id="IPR013655">
    <property type="entry name" value="PAS_fold_3"/>
</dbReference>
<evidence type="ECO:0000256" key="14">
    <source>
        <dbReference type="ARBA" id="ARBA00023026"/>
    </source>
</evidence>
<dbReference type="SMART" id="SM00086">
    <property type="entry name" value="PAC"/>
    <property type="match status" value="2"/>
</dbReference>
<evidence type="ECO:0000256" key="18">
    <source>
        <dbReference type="SAM" id="Phobius"/>
    </source>
</evidence>
<feature type="domain" description="Response regulatory" evidence="19">
    <location>
        <begin position="578"/>
        <end position="686"/>
    </location>
</feature>
<evidence type="ECO:0000256" key="17">
    <source>
        <dbReference type="SAM" id="MobiDB-lite"/>
    </source>
</evidence>
<dbReference type="PROSITE" id="PS50113">
    <property type="entry name" value="PAC"/>
    <property type="match status" value="2"/>
</dbReference>
<keyword evidence="23" id="KW-1185">Reference proteome</keyword>
<dbReference type="SMART" id="SM00448">
    <property type="entry name" value="REC"/>
    <property type="match status" value="1"/>
</dbReference>
<evidence type="ECO:0000259" key="20">
    <source>
        <dbReference type="PROSITE" id="PS50112"/>
    </source>
</evidence>
<proteinExistence type="predicted"/>
<keyword evidence="7" id="KW-0288">FMN</keyword>
<dbReference type="Proteomes" id="UP000009881">
    <property type="component" value="Unassembled WGS sequence"/>
</dbReference>
<dbReference type="Gene3D" id="2.10.70.100">
    <property type="match status" value="1"/>
</dbReference>
<evidence type="ECO:0000256" key="15">
    <source>
        <dbReference type="ARBA" id="ARBA00023170"/>
    </source>
</evidence>
<evidence type="ECO:0000256" key="16">
    <source>
        <dbReference type="PROSITE-ProRule" id="PRU00169"/>
    </source>
</evidence>
<keyword evidence="4 16" id="KW-0597">Phosphoprotein</keyword>
<comment type="caution">
    <text evidence="22">The sequence shown here is derived from an EMBL/GenBank/DDBJ whole genome shotgun (WGS) entry which is preliminary data.</text>
</comment>
<organism evidence="22 23">
    <name type="scientific">Caenispirillum salinarum AK4</name>
    <dbReference type="NCBI Taxonomy" id="1238182"/>
    <lineage>
        <taxon>Bacteria</taxon>
        <taxon>Pseudomonadati</taxon>
        <taxon>Pseudomonadota</taxon>
        <taxon>Alphaproteobacteria</taxon>
        <taxon>Rhodospirillales</taxon>
        <taxon>Novispirillaceae</taxon>
        <taxon>Caenispirillum</taxon>
    </lineage>
</organism>
<evidence type="ECO:0000256" key="13">
    <source>
        <dbReference type="ARBA" id="ARBA00022991"/>
    </source>
</evidence>
<feature type="region of interest" description="Disordered" evidence="17">
    <location>
        <begin position="688"/>
        <end position="714"/>
    </location>
</feature>
<dbReference type="InterPro" id="IPR035965">
    <property type="entry name" value="PAS-like_dom_sf"/>
</dbReference>
<keyword evidence="18" id="KW-1133">Transmembrane helix</keyword>
<evidence type="ECO:0000256" key="1">
    <source>
        <dbReference type="ARBA" id="ARBA00000085"/>
    </source>
</evidence>
<evidence type="ECO:0000256" key="9">
    <source>
        <dbReference type="ARBA" id="ARBA00022737"/>
    </source>
</evidence>
<keyword evidence="9" id="KW-0677">Repeat</keyword>
<dbReference type="Gene3D" id="3.30.565.10">
    <property type="entry name" value="Histidine kinase-like ATPase, C-terminal domain"/>
    <property type="match status" value="1"/>
</dbReference>
<feature type="modified residue" description="4-aspartylphosphate" evidence="16">
    <location>
        <position position="628"/>
    </location>
</feature>
<dbReference type="SUPFAM" id="SSF55785">
    <property type="entry name" value="PYP-like sensor domain (PAS domain)"/>
    <property type="match status" value="2"/>
</dbReference>
<dbReference type="SUPFAM" id="SSF52172">
    <property type="entry name" value="CheY-like"/>
    <property type="match status" value="1"/>
</dbReference>
<dbReference type="GO" id="GO:0005524">
    <property type="term" value="F:ATP binding"/>
    <property type="evidence" value="ECO:0007669"/>
    <property type="project" value="UniProtKB-KW"/>
</dbReference>
<dbReference type="Gene3D" id="3.40.50.2300">
    <property type="match status" value="1"/>
</dbReference>
<keyword evidence="18" id="KW-0472">Membrane</keyword>
<evidence type="ECO:0000259" key="19">
    <source>
        <dbReference type="PROSITE" id="PS50110"/>
    </source>
</evidence>
<dbReference type="Pfam" id="PF08447">
    <property type="entry name" value="PAS_3"/>
    <property type="match status" value="2"/>
</dbReference>
<dbReference type="InterPro" id="IPR000014">
    <property type="entry name" value="PAS"/>
</dbReference>
<dbReference type="InterPro" id="IPR000700">
    <property type="entry name" value="PAS-assoc_C"/>
</dbReference>
<evidence type="ECO:0000256" key="2">
    <source>
        <dbReference type="ARBA" id="ARBA00012438"/>
    </source>
</evidence>
<evidence type="ECO:0000256" key="12">
    <source>
        <dbReference type="ARBA" id="ARBA00022840"/>
    </source>
</evidence>
<dbReference type="PATRIC" id="fig|1238182.3.peg.3305"/>
<dbReference type="EMBL" id="ANHY01000017">
    <property type="protein sequence ID" value="EKV28090.1"/>
    <property type="molecule type" value="Genomic_DNA"/>
</dbReference>
<feature type="region of interest" description="Disordered" evidence="17">
    <location>
        <begin position="541"/>
        <end position="575"/>
    </location>
</feature>
<feature type="region of interest" description="Disordered" evidence="17">
    <location>
        <begin position="1"/>
        <end position="22"/>
    </location>
</feature>
<dbReference type="FunFam" id="3.30.450.20:FF:000099">
    <property type="entry name" value="Sensory box sensor histidine kinase"/>
    <property type="match status" value="1"/>
</dbReference>
<dbReference type="InterPro" id="IPR036890">
    <property type="entry name" value="HATPase_C_sf"/>
</dbReference>
<feature type="domain" description="PAS" evidence="20">
    <location>
        <begin position="221"/>
        <end position="291"/>
    </location>
</feature>
<dbReference type="PANTHER" id="PTHR41523:SF8">
    <property type="entry name" value="ETHYLENE RESPONSE SENSOR PROTEIN"/>
    <property type="match status" value="1"/>
</dbReference>
<keyword evidence="13" id="KW-0157">Chromophore</keyword>
<evidence type="ECO:0000256" key="10">
    <source>
        <dbReference type="ARBA" id="ARBA00022741"/>
    </source>
</evidence>
<evidence type="ECO:0000256" key="4">
    <source>
        <dbReference type="ARBA" id="ARBA00022553"/>
    </source>
</evidence>
<keyword evidence="11" id="KW-0418">Kinase</keyword>
<dbReference type="STRING" id="1238182.C882_1091"/>
<reference evidence="22 23" key="1">
    <citation type="journal article" date="2013" name="Genome Announc.">
        <title>Draft Genome Sequence of an Alphaproteobacterium, Caenispirillum salinarum AK4(T), Isolated from a Solar Saltern.</title>
        <authorList>
            <person name="Khatri I."/>
            <person name="Singh A."/>
            <person name="Korpole S."/>
            <person name="Pinnaka A.K."/>
            <person name="Subramanian S."/>
        </authorList>
    </citation>
    <scope>NUCLEOTIDE SEQUENCE [LARGE SCALE GENOMIC DNA]</scope>
    <source>
        <strain evidence="22 23">AK4</strain>
    </source>
</reference>
<dbReference type="AlphaFoldDB" id="K9GQ71"/>
<dbReference type="CDD" id="cd00130">
    <property type="entry name" value="PAS"/>
    <property type="match status" value="2"/>
</dbReference>
<keyword evidence="5" id="KW-0716">Sensory transduction</keyword>
<feature type="transmembrane region" description="Helical" evidence="18">
    <location>
        <begin position="35"/>
        <end position="53"/>
    </location>
</feature>
<dbReference type="GO" id="GO:0009881">
    <property type="term" value="F:photoreceptor activity"/>
    <property type="evidence" value="ECO:0007669"/>
    <property type="project" value="UniProtKB-KW"/>
</dbReference>
<dbReference type="InterPro" id="IPR011102">
    <property type="entry name" value="Sig_transdc_His_kinase_HWE"/>
</dbReference>